<dbReference type="SUPFAM" id="SSF48013">
    <property type="entry name" value="NusB-like"/>
    <property type="match status" value="1"/>
</dbReference>
<protein>
    <recommendedName>
        <fullName evidence="6">Transcription antitermination protein NusB</fullName>
    </recommendedName>
    <alternativeName>
        <fullName evidence="6">Antitermination factor NusB</fullName>
    </alternativeName>
</protein>
<comment type="caution">
    <text evidence="8">The sequence shown here is derived from an EMBL/GenBank/DDBJ whole genome shotgun (WGS) entry which is preliminary data.</text>
</comment>
<dbReference type="Proteomes" id="UP000228568">
    <property type="component" value="Unassembled WGS sequence"/>
</dbReference>
<evidence type="ECO:0000256" key="6">
    <source>
        <dbReference type="HAMAP-Rule" id="MF_00073"/>
    </source>
</evidence>
<dbReference type="EMBL" id="PFPK01000034">
    <property type="protein sequence ID" value="PIZ94711.1"/>
    <property type="molecule type" value="Genomic_DNA"/>
</dbReference>
<proteinExistence type="inferred from homology"/>
<dbReference type="Pfam" id="PF01029">
    <property type="entry name" value="NusB"/>
    <property type="match status" value="1"/>
</dbReference>
<evidence type="ECO:0000313" key="8">
    <source>
        <dbReference type="EMBL" id="PIZ94711.1"/>
    </source>
</evidence>
<evidence type="ECO:0000256" key="2">
    <source>
        <dbReference type="ARBA" id="ARBA00022814"/>
    </source>
</evidence>
<gene>
    <name evidence="6 8" type="primary">nusB</name>
    <name evidence="8" type="ORF">COX81_02795</name>
</gene>
<accession>A0A2M7V7M1</accession>
<evidence type="ECO:0000256" key="1">
    <source>
        <dbReference type="ARBA" id="ARBA00005952"/>
    </source>
</evidence>
<dbReference type="GO" id="GO:0005829">
    <property type="term" value="C:cytosol"/>
    <property type="evidence" value="ECO:0007669"/>
    <property type="project" value="TreeGrafter"/>
</dbReference>
<sequence>MSNRHLARSIVMQTLYQWDFREKPTAAIPAIVSQNMVEFGVGLENEEEYIKNTVDGVLKNIKKIDKIIIKYAPNWPFEQMALVDRNILRIGVYELKINDQIPAKVAINEAIEIAKTYGGQSSGKFVNGILGSIYNDLQKKRKES</sequence>
<dbReference type="AlphaFoldDB" id="A0A2M7V7M1"/>
<dbReference type="GO" id="GO:0031564">
    <property type="term" value="P:transcription antitermination"/>
    <property type="evidence" value="ECO:0007669"/>
    <property type="project" value="UniProtKB-KW"/>
</dbReference>
<dbReference type="PANTHER" id="PTHR11078:SF3">
    <property type="entry name" value="ANTITERMINATION NUSB DOMAIN-CONTAINING PROTEIN"/>
    <property type="match status" value="1"/>
</dbReference>
<feature type="domain" description="NusB/RsmB/TIM44" evidence="7">
    <location>
        <begin position="7"/>
        <end position="134"/>
    </location>
</feature>
<dbReference type="InterPro" id="IPR006027">
    <property type="entry name" value="NusB_RsmB_TIM44"/>
</dbReference>
<dbReference type="HAMAP" id="MF_00073">
    <property type="entry name" value="NusB"/>
    <property type="match status" value="1"/>
</dbReference>
<dbReference type="PANTHER" id="PTHR11078">
    <property type="entry name" value="N UTILIZATION SUBSTANCE PROTEIN B-RELATED"/>
    <property type="match status" value="1"/>
</dbReference>
<dbReference type="GO" id="GO:0003723">
    <property type="term" value="F:RNA binding"/>
    <property type="evidence" value="ECO:0007669"/>
    <property type="project" value="UniProtKB-UniRule"/>
</dbReference>
<evidence type="ECO:0000313" key="9">
    <source>
        <dbReference type="Proteomes" id="UP000228568"/>
    </source>
</evidence>
<keyword evidence="4 6" id="KW-0805">Transcription regulation</keyword>
<comment type="similarity">
    <text evidence="1 6">Belongs to the NusB family.</text>
</comment>
<evidence type="ECO:0000256" key="4">
    <source>
        <dbReference type="ARBA" id="ARBA00023015"/>
    </source>
</evidence>
<dbReference type="Gene3D" id="1.10.940.10">
    <property type="entry name" value="NusB-like"/>
    <property type="match status" value="1"/>
</dbReference>
<organism evidence="8 9">
    <name type="scientific">Candidatus Magasanikbacteria bacterium CG_4_10_14_0_2_um_filter_37_12</name>
    <dbReference type="NCBI Taxonomy" id="1974637"/>
    <lineage>
        <taxon>Bacteria</taxon>
        <taxon>Candidatus Magasanikiibacteriota</taxon>
    </lineage>
</organism>
<dbReference type="InterPro" id="IPR035926">
    <property type="entry name" value="NusB-like_sf"/>
</dbReference>
<name>A0A2M7V7M1_9BACT</name>
<dbReference type="GO" id="GO:0006353">
    <property type="term" value="P:DNA-templated transcription termination"/>
    <property type="evidence" value="ECO:0007669"/>
    <property type="project" value="UniProtKB-UniRule"/>
</dbReference>
<evidence type="ECO:0000256" key="3">
    <source>
        <dbReference type="ARBA" id="ARBA00022884"/>
    </source>
</evidence>
<dbReference type="NCBIfam" id="TIGR01951">
    <property type="entry name" value="nusB"/>
    <property type="match status" value="1"/>
</dbReference>
<dbReference type="InterPro" id="IPR011605">
    <property type="entry name" value="NusB_fam"/>
</dbReference>
<keyword evidence="3 6" id="KW-0694">RNA-binding</keyword>
<evidence type="ECO:0000259" key="7">
    <source>
        <dbReference type="Pfam" id="PF01029"/>
    </source>
</evidence>
<keyword evidence="2 6" id="KW-0889">Transcription antitermination</keyword>
<evidence type="ECO:0000256" key="5">
    <source>
        <dbReference type="ARBA" id="ARBA00023163"/>
    </source>
</evidence>
<keyword evidence="5 6" id="KW-0804">Transcription</keyword>
<reference evidence="9" key="1">
    <citation type="submission" date="2017-09" db="EMBL/GenBank/DDBJ databases">
        <title>Depth-based differentiation of microbial function through sediment-hosted aquifers and enrichment of novel symbionts in the deep terrestrial subsurface.</title>
        <authorList>
            <person name="Probst A.J."/>
            <person name="Ladd B."/>
            <person name="Jarett J.K."/>
            <person name="Geller-Mcgrath D.E."/>
            <person name="Sieber C.M.K."/>
            <person name="Emerson J.B."/>
            <person name="Anantharaman K."/>
            <person name="Thomas B.C."/>
            <person name="Malmstrom R."/>
            <person name="Stieglmeier M."/>
            <person name="Klingl A."/>
            <person name="Woyke T."/>
            <person name="Ryan C.M."/>
            <person name="Banfield J.F."/>
        </authorList>
    </citation>
    <scope>NUCLEOTIDE SEQUENCE [LARGE SCALE GENOMIC DNA]</scope>
</reference>
<comment type="function">
    <text evidence="6">Involved in transcription antitermination. Required for transcription of ribosomal RNA (rRNA) genes. Binds specifically to the boxA antiterminator sequence of the ribosomal RNA (rrn) operons.</text>
</comment>